<evidence type="ECO:0000313" key="2">
    <source>
        <dbReference type="EMBL" id="CAF4312529.1"/>
    </source>
</evidence>
<sequence>MDTVRLFFNTKSFRRSNRKLSLSGKYSQTILKPDEVNSSNNNLSMDTEDNQSSSSDKICSETIKSFLSTH</sequence>
<evidence type="ECO:0000256" key="1">
    <source>
        <dbReference type="SAM" id="MobiDB-lite"/>
    </source>
</evidence>
<accession>A0A820ISZ9</accession>
<comment type="caution">
    <text evidence="2">The sequence shown here is derived from an EMBL/GenBank/DDBJ whole genome shotgun (WGS) entry which is preliminary data.</text>
</comment>
<dbReference type="AlphaFoldDB" id="A0A820ISZ9"/>
<feature type="non-terminal residue" evidence="2">
    <location>
        <position position="70"/>
    </location>
</feature>
<protein>
    <submittedName>
        <fullName evidence="2">Uncharacterized protein</fullName>
    </submittedName>
</protein>
<dbReference type="Proteomes" id="UP000663823">
    <property type="component" value="Unassembled WGS sequence"/>
</dbReference>
<name>A0A820ISZ9_9BILA</name>
<organism evidence="2 3">
    <name type="scientific">Rotaria sordida</name>
    <dbReference type="NCBI Taxonomy" id="392033"/>
    <lineage>
        <taxon>Eukaryota</taxon>
        <taxon>Metazoa</taxon>
        <taxon>Spiralia</taxon>
        <taxon>Gnathifera</taxon>
        <taxon>Rotifera</taxon>
        <taxon>Eurotatoria</taxon>
        <taxon>Bdelloidea</taxon>
        <taxon>Philodinida</taxon>
        <taxon>Philodinidae</taxon>
        <taxon>Rotaria</taxon>
    </lineage>
</organism>
<reference evidence="2" key="1">
    <citation type="submission" date="2021-02" db="EMBL/GenBank/DDBJ databases">
        <authorList>
            <person name="Nowell W R."/>
        </authorList>
    </citation>
    <scope>NUCLEOTIDE SEQUENCE</scope>
</reference>
<dbReference type="EMBL" id="CAJOAX010050780">
    <property type="protein sequence ID" value="CAF4312529.1"/>
    <property type="molecule type" value="Genomic_DNA"/>
</dbReference>
<feature type="region of interest" description="Disordered" evidence="1">
    <location>
        <begin position="33"/>
        <end position="57"/>
    </location>
</feature>
<proteinExistence type="predicted"/>
<gene>
    <name evidence="2" type="ORF">OTI717_LOCUS42390</name>
</gene>
<evidence type="ECO:0000313" key="3">
    <source>
        <dbReference type="Proteomes" id="UP000663823"/>
    </source>
</evidence>